<accession>A0AA95GJA2</accession>
<organism evidence="3 4">
    <name type="scientific">Arsenophonus nasoniae</name>
    <name type="common">son-killer infecting Nasonia vitripennis</name>
    <dbReference type="NCBI Taxonomy" id="638"/>
    <lineage>
        <taxon>Bacteria</taxon>
        <taxon>Pseudomonadati</taxon>
        <taxon>Pseudomonadota</taxon>
        <taxon>Gammaproteobacteria</taxon>
        <taxon>Enterobacterales</taxon>
        <taxon>Morganellaceae</taxon>
        <taxon>Arsenophonus</taxon>
    </lineage>
</organism>
<evidence type="ECO:0000256" key="1">
    <source>
        <dbReference type="SAM" id="Coils"/>
    </source>
</evidence>
<dbReference type="PANTHER" id="PTHR36180">
    <property type="entry name" value="DNA-BINDING PROTEIN-RELATED-RELATED"/>
    <property type="match status" value="1"/>
</dbReference>
<dbReference type="InterPro" id="IPR013557">
    <property type="entry name" value="AntA/B_antirep"/>
</dbReference>
<dbReference type="Pfam" id="PF08346">
    <property type="entry name" value="AntA"/>
    <property type="match status" value="1"/>
</dbReference>
<evidence type="ECO:0000313" key="4">
    <source>
        <dbReference type="Proteomes" id="UP001177595"/>
    </source>
</evidence>
<dbReference type="Proteomes" id="UP001177595">
    <property type="component" value="Chromosome"/>
</dbReference>
<dbReference type="RefSeq" id="WP_280623652.1">
    <property type="nucleotide sequence ID" value="NZ_CP123504.1"/>
</dbReference>
<dbReference type="AlphaFoldDB" id="A0AA95GJA2"/>
<dbReference type="PANTHER" id="PTHR36180:SF1">
    <property type="entry name" value="ANTA_ANTB ANTIREPRESSOR DOMAIN-CONTAINING PROTEIN"/>
    <property type="match status" value="1"/>
</dbReference>
<feature type="coiled-coil region" evidence="1">
    <location>
        <begin position="121"/>
        <end position="155"/>
    </location>
</feature>
<reference evidence="3" key="1">
    <citation type="submission" date="2023-04" db="EMBL/GenBank/DDBJ databases">
        <title>Genome dynamics across the evolutionary transition to endosymbiosis.</title>
        <authorList>
            <person name="Siozios S."/>
            <person name="Nadal-Jimenez P."/>
            <person name="Azagi T."/>
            <person name="Sprong H."/>
            <person name="Frost C.L."/>
            <person name="Parratt S.R."/>
            <person name="Taylor G."/>
            <person name="Brettell L."/>
            <person name="Lew K.C."/>
            <person name="Croft L."/>
            <person name="King K.C."/>
            <person name="Brockhurst M.A."/>
            <person name="Hypsa V."/>
            <person name="Novakova E."/>
            <person name="Darby A.C."/>
            <person name="Hurst G.D.D."/>
        </authorList>
    </citation>
    <scope>NUCLEOTIDE SEQUENCE</scope>
    <source>
        <strain evidence="3">APv</strain>
    </source>
</reference>
<dbReference type="EMBL" id="CP123504">
    <property type="protein sequence ID" value="WGM00063.1"/>
    <property type="molecule type" value="Genomic_DNA"/>
</dbReference>
<evidence type="ECO:0000259" key="2">
    <source>
        <dbReference type="Pfam" id="PF08346"/>
    </source>
</evidence>
<gene>
    <name evidence="3" type="ORF">QE210_09105</name>
</gene>
<name>A0AA95GJA2_9GAMM</name>
<proteinExistence type="predicted"/>
<feature type="domain" description="AntA/AntB antirepressor" evidence="2">
    <location>
        <begin position="20"/>
        <end position="94"/>
    </location>
</feature>
<sequence length="269" mass="31280">MSNLINIETKNINGALIQTVNARNLHAFLEITTRFNDWINRRIAEYSFEENIDYIIVENLSYSNLSSAKSRKRLMKDYCISIDMAKELSMVERNEKGKQARQYFIECERRVLQPQTLLPTAKELALMVVRAEEEKEQLLLENKSLSTENDCLKNLFKEGMTPTQFSKMLNGVNSQQINHFLAGLKWLYNESKSGNNLRWRVAATARDKYLTEKQNEISPHGANSFISYRPVLLRKGAQRLYDQYLADKLPMKKNWNGLHTHDKTIQIVA</sequence>
<keyword evidence="1" id="KW-0175">Coiled coil</keyword>
<evidence type="ECO:0000313" key="3">
    <source>
        <dbReference type="EMBL" id="WGM00063.1"/>
    </source>
</evidence>
<protein>
    <submittedName>
        <fullName evidence="3">AntA/AntB antirepressor family protein</fullName>
    </submittedName>
</protein>